<dbReference type="Proteomes" id="UP000790709">
    <property type="component" value="Unassembled WGS sequence"/>
</dbReference>
<accession>A0ACB8B0U5</accession>
<sequence length="267" mass="28630">MADIAAELRKIPPVTRFLLFSSAGVTLPAILGIVSPYRLFFASRLAFGNLEVWRLFTSFFISSMDINYVFELAMLYRNANGLELQFYERRSSDFCWQLVLASIPIVLLNRPLESLSHFRSLLHALTYLSCALAPPGALTSIFGLVSIPTAYYPYAFLGLDLLMGGRGAAVRGVAGMVVGHLWWWLVWGGGLGGGSGGVGGRETGVLGEVGRAPGWLRTWFGERAGEFVGSRGAGGVQAFAPRPRAGEGSGAGAATGYRWGSGQRLGS</sequence>
<name>A0ACB8B0U5_9AGAM</name>
<evidence type="ECO:0000313" key="2">
    <source>
        <dbReference type="Proteomes" id="UP000790709"/>
    </source>
</evidence>
<protein>
    <submittedName>
        <fullName evidence="1">DER1-domain-containing protein</fullName>
    </submittedName>
</protein>
<dbReference type="EMBL" id="MU266783">
    <property type="protein sequence ID" value="KAH7918463.1"/>
    <property type="molecule type" value="Genomic_DNA"/>
</dbReference>
<evidence type="ECO:0000313" key="1">
    <source>
        <dbReference type="EMBL" id="KAH7918463.1"/>
    </source>
</evidence>
<reference evidence="1" key="1">
    <citation type="journal article" date="2021" name="New Phytol.">
        <title>Evolutionary innovations through gain and loss of genes in the ectomycorrhizal Boletales.</title>
        <authorList>
            <person name="Wu G."/>
            <person name="Miyauchi S."/>
            <person name="Morin E."/>
            <person name="Kuo A."/>
            <person name="Drula E."/>
            <person name="Varga T."/>
            <person name="Kohler A."/>
            <person name="Feng B."/>
            <person name="Cao Y."/>
            <person name="Lipzen A."/>
            <person name="Daum C."/>
            <person name="Hundley H."/>
            <person name="Pangilinan J."/>
            <person name="Johnson J."/>
            <person name="Barry K."/>
            <person name="LaButti K."/>
            <person name="Ng V."/>
            <person name="Ahrendt S."/>
            <person name="Min B."/>
            <person name="Choi I.G."/>
            <person name="Park H."/>
            <person name="Plett J.M."/>
            <person name="Magnuson J."/>
            <person name="Spatafora J.W."/>
            <person name="Nagy L.G."/>
            <person name="Henrissat B."/>
            <person name="Grigoriev I.V."/>
            <person name="Yang Z.L."/>
            <person name="Xu J."/>
            <person name="Martin F.M."/>
        </authorList>
    </citation>
    <scope>NUCLEOTIDE SEQUENCE</scope>
    <source>
        <strain evidence="1">KUC20120723A-06</strain>
    </source>
</reference>
<gene>
    <name evidence="1" type="ORF">BV22DRAFT_1024541</name>
</gene>
<proteinExistence type="predicted"/>
<keyword evidence="2" id="KW-1185">Reference proteome</keyword>
<comment type="caution">
    <text evidence="1">The sequence shown here is derived from an EMBL/GenBank/DDBJ whole genome shotgun (WGS) entry which is preliminary data.</text>
</comment>
<organism evidence="1 2">
    <name type="scientific">Leucogyrophana mollusca</name>
    <dbReference type="NCBI Taxonomy" id="85980"/>
    <lineage>
        <taxon>Eukaryota</taxon>
        <taxon>Fungi</taxon>
        <taxon>Dikarya</taxon>
        <taxon>Basidiomycota</taxon>
        <taxon>Agaricomycotina</taxon>
        <taxon>Agaricomycetes</taxon>
        <taxon>Agaricomycetidae</taxon>
        <taxon>Boletales</taxon>
        <taxon>Boletales incertae sedis</taxon>
        <taxon>Leucogyrophana</taxon>
    </lineage>
</organism>